<dbReference type="Pfam" id="PF00012">
    <property type="entry name" value="HSP70"/>
    <property type="match status" value="1"/>
</dbReference>
<dbReference type="GO" id="GO:0005524">
    <property type="term" value="F:ATP binding"/>
    <property type="evidence" value="ECO:0007669"/>
    <property type="project" value="UniProtKB-KW"/>
</dbReference>
<evidence type="ECO:0000256" key="3">
    <source>
        <dbReference type="ARBA" id="ARBA00022840"/>
    </source>
</evidence>
<evidence type="ECO:0000256" key="2">
    <source>
        <dbReference type="ARBA" id="ARBA00022741"/>
    </source>
</evidence>
<name>A0A8D7F3U8_MUSAM</name>
<dbReference type="GO" id="GO:0140662">
    <property type="term" value="F:ATP-dependent protein folding chaperone"/>
    <property type="evidence" value="ECO:0007669"/>
    <property type="project" value="InterPro"/>
</dbReference>
<keyword evidence="2" id="KW-0547">Nucleotide-binding</keyword>
<keyword evidence="3" id="KW-0067">ATP-binding</keyword>
<dbReference type="SUPFAM" id="SSF53067">
    <property type="entry name" value="Actin-like ATPase domain"/>
    <property type="match status" value="1"/>
</dbReference>
<evidence type="ECO:0000313" key="4">
    <source>
        <dbReference type="EMBL" id="CAG1839487.1"/>
    </source>
</evidence>
<evidence type="ECO:0000256" key="1">
    <source>
        <dbReference type="ARBA" id="ARBA00007381"/>
    </source>
</evidence>
<dbReference type="AlphaFoldDB" id="A0A8D7F3U8"/>
<feature type="non-terminal residue" evidence="4">
    <location>
        <position position="40"/>
    </location>
</feature>
<sequence length="40" mass="4376">MLIPAYFNNAHRQATKDAGRIAGLEVRGLPMSPLLCCCPF</sequence>
<gene>
    <name evidence="4" type="ORF">GSMUA_276640.1</name>
</gene>
<dbReference type="EMBL" id="HG996470">
    <property type="protein sequence ID" value="CAG1839487.1"/>
    <property type="molecule type" value="Genomic_DNA"/>
</dbReference>
<dbReference type="Gene3D" id="3.30.420.40">
    <property type="match status" value="1"/>
</dbReference>
<dbReference type="FunFam" id="3.30.420.40:FF:000028">
    <property type="entry name" value="heat shock 70 kDa protein-like"/>
    <property type="match status" value="1"/>
</dbReference>
<proteinExistence type="inferred from homology"/>
<protein>
    <submittedName>
        <fullName evidence="4">(wild Malaysian banana) hypothetical protein</fullName>
    </submittedName>
</protein>
<comment type="similarity">
    <text evidence="1">Belongs to the heat shock protein 70 family.</text>
</comment>
<dbReference type="InterPro" id="IPR013126">
    <property type="entry name" value="Hsp_70_fam"/>
</dbReference>
<organism evidence="4">
    <name type="scientific">Musa acuminata subsp. malaccensis</name>
    <name type="common">Wild banana</name>
    <name type="synonym">Musa malaccensis</name>
    <dbReference type="NCBI Taxonomy" id="214687"/>
    <lineage>
        <taxon>Eukaryota</taxon>
        <taxon>Viridiplantae</taxon>
        <taxon>Streptophyta</taxon>
        <taxon>Embryophyta</taxon>
        <taxon>Tracheophyta</taxon>
        <taxon>Spermatophyta</taxon>
        <taxon>Magnoliopsida</taxon>
        <taxon>Liliopsida</taxon>
        <taxon>Zingiberales</taxon>
        <taxon>Musaceae</taxon>
        <taxon>Musa</taxon>
    </lineage>
</organism>
<dbReference type="InterPro" id="IPR043129">
    <property type="entry name" value="ATPase_NBD"/>
</dbReference>
<reference evidence="4" key="1">
    <citation type="submission" date="2021-03" db="EMBL/GenBank/DDBJ databases">
        <authorList>
            <consortium name="Genoscope - CEA"/>
            <person name="William W."/>
        </authorList>
    </citation>
    <scope>NUCLEOTIDE SEQUENCE</scope>
    <source>
        <strain evidence="4">Doubled-haploid Pahang</strain>
    </source>
</reference>
<accession>A0A8D7F3U8</accession>